<dbReference type="GO" id="GO:0019915">
    <property type="term" value="P:lipid storage"/>
    <property type="evidence" value="ECO:0007669"/>
    <property type="project" value="TreeGrafter"/>
</dbReference>
<evidence type="ECO:0000313" key="6">
    <source>
        <dbReference type="EMBL" id="KFO30434.1"/>
    </source>
</evidence>
<dbReference type="eggNOG" id="ENOG502QRYF">
    <property type="taxonomic scope" value="Eukaryota"/>
</dbReference>
<dbReference type="SUPFAM" id="SSF109775">
    <property type="entry name" value="Mannose-6-phosphate receptor binding protein 1 (Tip47), C-terminal domain"/>
    <property type="match status" value="1"/>
</dbReference>
<dbReference type="InterPro" id="IPR004279">
    <property type="entry name" value="Perilipin"/>
</dbReference>
<gene>
    <name evidence="6" type="ORF">H920_08130</name>
</gene>
<organism evidence="6 7">
    <name type="scientific">Fukomys damarensis</name>
    <name type="common">Damaraland mole rat</name>
    <name type="synonym">Cryptomys damarensis</name>
    <dbReference type="NCBI Taxonomy" id="885580"/>
    <lineage>
        <taxon>Eukaryota</taxon>
        <taxon>Metazoa</taxon>
        <taxon>Chordata</taxon>
        <taxon>Craniata</taxon>
        <taxon>Vertebrata</taxon>
        <taxon>Euteleostomi</taxon>
        <taxon>Mammalia</taxon>
        <taxon>Eutheria</taxon>
        <taxon>Euarchontoglires</taxon>
        <taxon>Glires</taxon>
        <taxon>Rodentia</taxon>
        <taxon>Hystricomorpha</taxon>
        <taxon>Bathyergidae</taxon>
        <taxon>Fukomys</taxon>
    </lineage>
</organism>
<evidence type="ECO:0000256" key="4">
    <source>
        <dbReference type="PIRNR" id="PIRNR036881"/>
    </source>
</evidence>
<dbReference type="PANTHER" id="PTHR14024">
    <property type="entry name" value="PERILIPIN"/>
    <property type="match status" value="1"/>
</dbReference>
<evidence type="ECO:0000256" key="1">
    <source>
        <dbReference type="ARBA" id="ARBA00004502"/>
    </source>
</evidence>
<evidence type="ECO:0000256" key="2">
    <source>
        <dbReference type="ARBA" id="ARBA00006311"/>
    </source>
</evidence>
<protein>
    <recommendedName>
        <fullName evidence="4">Perilipin</fullName>
    </recommendedName>
</protein>
<proteinExistence type="inferred from homology"/>
<dbReference type="PIRSF" id="PIRSF036881">
    <property type="entry name" value="PAT"/>
    <property type="match status" value="1"/>
</dbReference>
<comment type="similarity">
    <text evidence="2 4">Belongs to the perilipin family.</text>
</comment>
<dbReference type="STRING" id="885580.ENSFDAP00000016570"/>
<comment type="subcellular location">
    <subcellularLocation>
        <location evidence="1">Lipid droplet</location>
    </subcellularLocation>
</comment>
<dbReference type="Gene3D" id="1.20.120.340">
    <property type="entry name" value="Flagellar protein FliS"/>
    <property type="match status" value="1"/>
</dbReference>
<keyword evidence="5" id="KW-0732">Signal</keyword>
<dbReference type="GO" id="GO:0005811">
    <property type="term" value="C:lipid droplet"/>
    <property type="evidence" value="ECO:0007669"/>
    <property type="project" value="UniProtKB-SubCell"/>
</dbReference>
<dbReference type="AlphaFoldDB" id="A0A091DE56"/>
<feature type="signal peptide" evidence="5">
    <location>
        <begin position="1"/>
        <end position="24"/>
    </location>
</feature>
<evidence type="ECO:0000256" key="5">
    <source>
        <dbReference type="SAM" id="SignalP"/>
    </source>
</evidence>
<accession>A0A091DE56</accession>
<dbReference type="GO" id="GO:0005829">
    <property type="term" value="C:cytosol"/>
    <property type="evidence" value="ECO:0007669"/>
    <property type="project" value="TreeGrafter"/>
</dbReference>
<dbReference type="PANTHER" id="PTHR14024:SF25">
    <property type="entry name" value="PERILIPIN-2"/>
    <property type="match status" value="1"/>
</dbReference>
<dbReference type="Proteomes" id="UP000028990">
    <property type="component" value="Unassembled WGS sequence"/>
</dbReference>
<keyword evidence="7" id="KW-1185">Reference proteome</keyword>
<dbReference type="Gene3D" id="3.30.720.170">
    <property type="entry name" value="Perilipin, alpha-beta domain"/>
    <property type="match status" value="1"/>
</dbReference>
<dbReference type="Pfam" id="PF03036">
    <property type="entry name" value="Perilipin"/>
    <property type="match status" value="1"/>
</dbReference>
<evidence type="ECO:0000313" key="7">
    <source>
        <dbReference type="Proteomes" id="UP000028990"/>
    </source>
</evidence>
<keyword evidence="3" id="KW-0551">Lipid droplet</keyword>
<dbReference type="GO" id="GO:0010890">
    <property type="term" value="P:positive regulation of triglyceride storage"/>
    <property type="evidence" value="ECO:0007669"/>
    <property type="project" value="TreeGrafter"/>
</dbReference>
<dbReference type="EMBL" id="KN122430">
    <property type="protein sequence ID" value="KFO30434.1"/>
    <property type="molecule type" value="Genomic_DNA"/>
</dbReference>
<evidence type="ECO:0000256" key="3">
    <source>
        <dbReference type="ARBA" id="ARBA00022677"/>
    </source>
</evidence>
<reference evidence="6 7" key="1">
    <citation type="submission" date="2013-11" db="EMBL/GenBank/DDBJ databases">
        <title>The Damaraland mole rat (Fukomys damarensis) genome and evolution of African mole rats.</title>
        <authorList>
            <person name="Gladyshev V.N."/>
            <person name="Fang X."/>
        </authorList>
    </citation>
    <scope>NUCLEOTIDE SEQUENCE [LARGE SCALE GENOMIC DNA]</scope>
    <source>
        <tissue evidence="6">Liver</tissue>
    </source>
</reference>
<sequence>MRFPDRWLWAAVASLSLFPDYTLSISPVAVVSTYAYKGLDRIEGRLPVLSQPAAQVVTNAKGAMTGARDAVTKTVVGVKDSVASTITGVLDSTKGAVTDGVERTKSVVSGSLHAVLDSRVVQLMSSGVETALTKSELLVDQYLPLTEEELEKEAKKVEGFDEVEKPSYYVRLGSLSAKLRARAYQQALGRVTDARQKSQQTIAQLHSAVHLMEYARENVHNANQRIQGAQEKLCLLWVEWKRSTGHDDTDESHCAEHLESQTLNIALGLTRQLQSTCHTLLSSIQGLPRGIQGRAQQAGLLAGDICSALRGAASFPEVSHSLLAASKGQLQKVKESLDEVMDYLVNNTPLDWLVGPFYPELPEAQRRGTEPQHRAP</sequence>
<feature type="chain" id="PRO_5001871917" description="Perilipin" evidence="5">
    <location>
        <begin position="25"/>
        <end position="376"/>
    </location>
</feature>
<name>A0A091DE56_FUKDA</name>